<comment type="caution">
    <text evidence="2">The sequence shown here is derived from an EMBL/GenBank/DDBJ whole genome shotgun (WGS) entry which is preliminary data.</text>
</comment>
<name>A0A5J9VCR2_9POAL</name>
<keyword evidence="3" id="KW-1185">Reference proteome</keyword>
<organism evidence="2 3">
    <name type="scientific">Eragrostis curvula</name>
    <name type="common">weeping love grass</name>
    <dbReference type="NCBI Taxonomy" id="38414"/>
    <lineage>
        <taxon>Eukaryota</taxon>
        <taxon>Viridiplantae</taxon>
        <taxon>Streptophyta</taxon>
        <taxon>Embryophyta</taxon>
        <taxon>Tracheophyta</taxon>
        <taxon>Spermatophyta</taxon>
        <taxon>Magnoliopsida</taxon>
        <taxon>Liliopsida</taxon>
        <taxon>Poales</taxon>
        <taxon>Poaceae</taxon>
        <taxon>PACMAD clade</taxon>
        <taxon>Chloridoideae</taxon>
        <taxon>Eragrostideae</taxon>
        <taxon>Eragrostidinae</taxon>
        <taxon>Eragrostis</taxon>
    </lineage>
</organism>
<dbReference type="Gramene" id="TVU33261">
    <property type="protein sequence ID" value="TVU33261"/>
    <property type="gene ID" value="EJB05_25052"/>
</dbReference>
<dbReference type="AlphaFoldDB" id="A0A5J9VCR2"/>
<proteinExistence type="predicted"/>
<gene>
    <name evidence="2" type="ORF">EJB05_25052</name>
</gene>
<evidence type="ECO:0000256" key="1">
    <source>
        <dbReference type="SAM" id="MobiDB-lite"/>
    </source>
</evidence>
<feature type="non-terminal residue" evidence="2">
    <location>
        <position position="1"/>
    </location>
</feature>
<evidence type="ECO:0000313" key="2">
    <source>
        <dbReference type="EMBL" id="TVU33261.1"/>
    </source>
</evidence>
<dbReference type="OrthoDB" id="712921at2759"/>
<dbReference type="Proteomes" id="UP000324897">
    <property type="component" value="Chromosome 1"/>
</dbReference>
<sequence length="113" mass="12007">MAVLNLGCGGNSDKENAPPAAVRGITVRKQSMMKRPGAGSKVSRKRPPLRDITFLFLADPRPLTSLAPEGREGPEELVPDAPVLPEAVRTLAIAPSDGVAVKQGRPSLRKGFR</sequence>
<accession>A0A5J9VCR2</accession>
<reference evidence="2 3" key="1">
    <citation type="journal article" date="2019" name="Sci. Rep.">
        <title>A high-quality genome of Eragrostis curvula grass provides insights into Poaceae evolution and supports new strategies to enhance forage quality.</title>
        <authorList>
            <person name="Carballo J."/>
            <person name="Santos B.A.C.M."/>
            <person name="Zappacosta D."/>
            <person name="Garbus I."/>
            <person name="Selva J.P."/>
            <person name="Gallo C.A."/>
            <person name="Diaz A."/>
            <person name="Albertini E."/>
            <person name="Caccamo M."/>
            <person name="Echenique V."/>
        </authorList>
    </citation>
    <scope>NUCLEOTIDE SEQUENCE [LARGE SCALE GENOMIC DNA]</scope>
    <source>
        <strain evidence="3">cv. Victoria</strain>
        <tissue evidence="2">Leaf</tissue>
    </source>
</reference>
<protein>
    <submittedName>
        <fullName evidence="2">Uncharacterized protein</fullName>
    </submittedName>
</protein>
<dbReference type="EMBL" id="RWGY01000011">
    <property type="protein sequence ID" value="TVU33261.1"/>
    <property type="molecule type" value="Genomic_DNA"/>
</dbReference>
<evidence type="ECO:0000313" key="3">
    <source>
        <dbReference type="Proteomes" id="UP000324897"/>
    </source>
</evidence>
<feature type="region of interest" description="Disordered" evidence="1">
    <location>
        <begin position="1"/>
        <end position="22"/>
    </location>
</feature>